<evidence type="ECO:0000313" key="1">
    <source>
        <dbReference type="EMBL" id="GFR32498.1"/>
    </source>
</evidence>
<dbReference type="Proteomes" id="UP000887116">
    <property type="component" value="Unassembled WGS sequence"/>
</dbReference>
<reference evidence="1" key="1">
    <citation type="submission" date="2020-07" db="EMBL/GenBank/DDBJ databases">
        <title>Multicomponent nature underlies the extraordinary mechanical properties of spider dragline silk.</title>
        <authorList>
            <person name="Kono N."/>
            <person name="Nakamura H."/>
            <person name="Mori M."/>
            <person name="Yoshida Y."/>
            <person name="Ohtoshi R."/>
            <person name="Malay A.D."/>
            <person name="Moran D.A.P."/>
            <person name="Tomita M."/>
            <person name="Numata K."/>
            <person name="Arakawa K."/>
        </authorList>
    </citation>
    <scope>NUCLEOTIDE SEQUENCE</scope>
</reference>
<dbReference type="AlphaFoldDB" id="A0A8X6JNC5"/>
<comment type="caution">
    <text evidence="1">The sequence shown here is derived from an EMBL/GenBank/DDBJ whole genome shotgun (WGS) entry which is preliminary data.</text>
</comment>
<proteinExistence type="predicted"/>
<sequence length="119" mass="13894">MNLSRAIYILEEKFENFSEIADDKLSRTYEDTKFEITREVQIKSEDSTINNNQNTDSFSTGMDEARSLKKFSSFTQRNNKSGSSEPISALSSETTLVKGTQYTFYDDQWGKIHHRQRRF</sequence>
<organism evidence="1 2">
    <name type="scientific">Trichonephila clavata</name>
    <name type="common">Joro spider</name>
    <name type="synonym">Nephila clavata</name>
    <dbReference type="NCBI Taxonomy" id="2740835"/>
    <lineage>
        <taxon>Eukaryota</taxon>
        <taxon>Metazoa</taxon>
        <taxon>Ecdysozoa</taxon>
        <taxon>Arthropoda</taxon>
        <taxon>Chelicerata</taxon>
        <taxon>Arachnida</taxon>
        <taxon>Araneae</taxon>
        <taxon>Araneomorphae</taxon>
        <taxon>Entelegynae</taxon>
        <taxon>Araneoidea</taxon>
        <taxon>Nephilidae</taxon>
        <taxon>Trichonephila</taxon>
    </lineage>
</organism>
<accession>A0A8X6JNC5</accession>
<gene>
    <name evidence="1" type="ORF">TNCT_208181</name>
</gene>
<evidence type="ECO:0000313" key="2">
    <source>
        <dbReference type="Proteomes" id="UP000887116"/>
    </source>
</evidence>
<keyword evidence="2" id="KW-1185">Reference proteome</keyword>
<dbReference type="EMBL" id="BMAO01029545">
    <property type="protein sequence ID" value="GFR32498.1"/>
    <property type="molecule type" value="Genomic_DNA"/>
</dbReference>
<name>A0A8X6JNC5_TRICU</name>
<protein>
    <submittedName>
        <fullName evidence="1">Uncharacterized protein</fullName>
    </submittedName>
</protein>